<dbReference type="AlphaFoldDB" id="A0A9Q8YI67"/>
<sequence length="448" mass="49226">MKLDYETSLRNFSAAFHLSKEKTRDGADVIPGGFSRRTFNYGPHAVFAQRGEGQYIYTIDGKRLLDLNNNFSTNVLGHNHPAVIEAIGALLPSGFSFGNPTGHELALAKLLCERVESVEQVKFFCSASEACLGAVRIARSYTGRKKIAKFEGGYHGFTDDLAVSTHPSPANFPGPDFNPRSVPDSDGIPSYKLDNVITLVQNDYEACENILRRHAGDVACILLELQSCAGGIVSLENAFVTKLGALAKELGILVVFDETITLRAAYGGLQSRYDFKPDLTVMGKMIGGGLPIGAIGGARHIFRVIEENQVMMSGTHHGHPMACAAGLATMEAMDRQAYQRLDAMADMVKAGLNEWARKHRYPFVVFGEFSVLGYAFTKELGQTIQTHRDYWNKIDDRKMSIYALEMATRGFFPVHRGQIGLTLPMTDDDVAGYVETTKNIITEIHADN</sequence>
<organism evidence="4 5">
    <name type="scientific">Ensifer adhaerens</name>
    <name type="common">Sinorhizobium morelense</name>
    <dbReference type="NCBI Taxonomy" id="106592"/>
    <lineage>
        <taxon>Bacteria</taxon>
        <taxon>Pseudomonadati</taxon>
        <taxon>Pseudomonadota</taxon>
        <taxon>Alphaproteobacteria</taxon>
        <taxon>Hyphomicrobiales</taxon>
        <taxon>Rhizobiaceae</taxon>
        <taxon>Sinorhizobium/Ensifer group</taxon>
        <taxon>Ensifer</taxon>
    </lineage>
</organism>
<dbReference type="InterPro" id="IPR005814">
    <property type="entry name" value="Aminotrans_3"/>
</dbReference>
<dbReference type="Gene3D" id="3.90.1150.10">
    <property type="entry name" value="Aspartate Aminotransferase, domain 1"/>
    <property type="match status" value="1"/>
</dbReference>
<keyword evidence="4" id="KW-0808">Transferase</keyword>
<protein>
    <submittedName>
        <fullName evidence="4">Aminotransferase class III-fold pyridoxal phosphate-dependent enzyme</fullName>
    </submittedName>
</protein>
<dbReference type="RefSeq" id="WP_252161316.1">
    <property type="nucleotide sequence ID" value="NZ_CP098809.1"/>
</dbReference>
<evidence type="ECO:0000313" key="4">
    <source>
        <dbReference type="EMBL" id="USJ27964.1"/>
    </source>
</evidence>
<evidence type="ECO:0000256" key="1">
    <source>
        <dbReference type="ARBA" id="ARBA00001933"/>
    </source>
</evidence>
<keyword evidence="4" id="KW-0032">Aminotransferase</keyword>
<dbReference type="GO" id="GO:0030170">
    <property type="term" value="F:pyridoxal phosphate binding"/>
    <property type="evidence" value="ECO:0007669"/>
    <property type="project" value="InterPro"/>
</dbReference>
<geneLocation type="plasmid" evidence="4 5">
    <name>pB</name>
</geneLocation>
<evidence type="ECO:0000313" key="5">
    <source>
        <dbReference type="Proteomes" id="UP001055460"/>
    </source>
</evidence>
<proteinExistence type="inferred from homology"/>
<name>A0A9Q8YI67_ENSAD</name>
<dbReference type="SUPFAM" id="SSF53383">
    <property type="entry name" value="PLP-dependent transferases"/>
    <property type="match status" value="1"/>
</dbReference>
<comment type="similarity">
    <text evidence="3">Belongs to the class-III pyridoxal-phosphate-dependent aminotransferase family.</text>
</comment>
<dbReference type="PANTHER" id="PTHR43713">
    <property type="entry name" value="GLUTAMATE-1-SEMIALDEHYDE 2,1-AMINOMUTASE"/>
    <property type="match status" value="1"/>
</dbReference>
<gene>
    <name evidence="4" type="ORF">NE863_29290</name>
</gene>
<accession>A0A9Q8YI67</accession>
<dbReference type="Proteomes" id="UP001055460">
    <property type="component" value="Plasmid pB"/>
</dbReference>
<reference evidence="4" key="1">
    <citation type="submission" date="2022-06" db="EMBL/GenBank/DDBJ databases">
        <title>Physiological and biochemical characterization and genomic elucidation of a strain of the genus Ensifer adhaerens M8 that combines arsenic oxidation and chromium reduction.</title>
        <authorList>
            <person name="Li X."/>
            <person name="Yu c."/>
        </authorList>
    </citation>
    <scope>NUCLEOTIDE SEQUENCE</scope>
    <source>
        <strain evidence="4">M8</strain>
        <plasmid evidence="4">pB</plasmid>
    </source>
</reference>
<evidence type="ECO:0000256" key="3">
    <source>
        <dbReference type="RuleBase" id="RU003560"/>
    </source>
</evidence>
<dbReference type="InterPro" id="IPR015421">
    <property type="entry name" value="PyrdxlP-dep_Trfase_major"/>
</dbReference>
<keyword evidence="4" id="KW-0614">Plasmid</keyword>
<dbReference type="Pfam" id="PF00202">
    <property type="entry name" value="Aminotran_3"/>
    <property type="match status" value="1"/>
</dbReference>
<comment type="cofactor">
    <cofactor evidence="1">
        <name>pyridoxal 5'-phosphate</name>
        <dbReference type="ChEBI" id="CHEBI:597326"/>
    </cofactor>
</comment>
<evidence type="ECO:0000256" key="2">
    <source>
        <dbReference type="ARBA" id="ARBA00022898"/>
    </source>
</evidence>
<keyword evidence="2 3" id="KW-0663">Pyridoxal phosphate</keyword>
<dbReference type="EMBL" id="CP098809">
    <property type="protein sequence ID" value="USJ27964.1"/>
    <property type="molecule type" value="Genomic_DNA"/>
</dbReference>
<dbReference type="InterPro" id="IPR015422">
    <property type="entry name" value="PyrdxlP-dep_Trfase_small"/>
</dbReference>
<dbReference type="GO" id="GO:0008483">
    <property type="term" value="F:transaminase activity"/>
    <property type="evidence" value="ECO:0007669"/>
    <property type="project" value="UniProtKB-KW"/>
</dbReference>
<dbReference type="Gene3D" id="3.40.640.10">
    <property type="entry name" value="Type I PLP-dependent aspartate aminotransferase-like (Major domain)"/>
    <property type="match status" value="1"/>
</dbReference>
<dbReference type="PANTHER" id="PTHR43713:SF3">
    <property type="entry name" value="GLUTAMATE-1-SEMIALDEHYDE 2,1-AMINOMUTASE 1, CHLOROPLASTIC-RELATED"/>
    <property type="match status" value="1"/>
</dbReference>
<dbReference type="InterPro" id="IPR015424">
    <property type="entry name" value="PyrdxlP-dep_Trfase"/>
</dbReference>